<feature type="domain" description="Peptide methionine sulphoxide reductase MsrA" evidence="5">
    <location>
        <begin position="16"/>
        <end position="150"/>
    </location>
</feature>
<reference evidence="6" key="1">
    <citation type="submission" date="2022-06" db="EMBL/GenBank/DDBJ databases">
        <title>A novel DMS-producing enzyme.</title>
        <authorList>
            <person name="Zhang Y."/>
        </authorList>
    </citation>
    <scope>NUCLEOTIDE SEQUENCE</scope>
    <source>
        <strain evidence="6">RT37</strain>
    </source>
</reference>
<dbReference type="AlphaFoldDB" id="A0AAU7KFD8"/>
<evidence type="ECO:0000256" key="2">
    <source>
        <dbReference type="ARBA" id="ARBA00023002"/>
    </source>
</evidence>
<dbReference type="Gene3D" id="3.30.1060.10">
    <property type="entry name" value="Peptide methionine sulphoxide reductase MsrA"/>
    <property type="match status" value="1"/>
</dbReference>
<dbReference type="InterPro" id="IPR036509">
    <property type="entry name" value="Met_Sox_Rdtase_MsrA_sf"/>
</dbReference>
<dbReference type="InterPro" id="IPR002569">
    <property type="entry name" value="Met_Sox_Rdtase_MsrA_dom"/>
</dbReference>
<dbReference type="PANTHER" id="PTHR43774:SF1">
    <property type="entry name" value="PEPTIDE METHIONINE SULFOXIDE REDUCTASE MSRA 2"/>
    <property type="match status" value="1"/>
</dbReference>
<evidence type="ECO:0000256" key="3">
    <source>
        <dbReference type="ARBA" id="ARBA00047806"/>
    </source>
</evidence>
<dbReference type="Pfam" id="PF01625">
    <property type="entry name" value="PMSR"/>
    <property type="match status" value="1"/>
</dbReference>
<gene>
    <name evidence="6" type="ORF">NFG58_15880</name>
</gene>
<evidence type="ECO:0000256" key="4">
    <source>
        <dbReference type="ARBA" id="ARBA00048782"/>
    </source>
</evidence>
<protein>
    <recommendedName>
        <fullName evidence="1">peptide-methionine (S)-S-oxide reductase</fullName>
        <ecNumber evidence="1">1.8.4.11</ecNumber>
    </recommendedName>
</protein>
<sequence>MHDSLPLLRPSLARLALGGSCYWCLEAVYQSLRGVESVHQGWVAADGEHSDFHEAVVVDYDPSRLPLDVLIEIHLYTHRATADHQRRGRYRSAVYVLTESQAASARDTLAQLQDDFDAPLLTRVLPLVDFRASKEDYHDYFYSDPSRPFCERWITPKLKLLLERFGDVADGERLARAGVTAEGGQGQS</sequence>
<evidence type="ECO:0000313" key="6">
    <source>
        <dbReference type="EMBL" id="XBO70089.1"/>
    </source>
</evidence>
<evidence type="ECO:0000256" key="1">
    <source>
        <dbReference type="ARBA" id="ARBA00012502"/>
    </source>
</evidence>
<dbReference type="GO" id="GO:0008113">
    <property type="term" value="F:peptide-methionine (S)-S-oxide reductase activity"/>
    <property type="evidence" value="ECO:0007669"/>
    <property type="project" value="UniProtKB-EC"/>
</dbReference>
<proteinExistence type="predicted"/>
<dbReference type="SUPFAM" id="SSF55068">
    <property type="entry name" value="Peptide methionine sulfoxide reductase"/>
    <property type="match status" value="1"/>
</dbReference>
<dbReference type="PANTHER" id="PTHR43774">
    <property type="entry name" value="PEPTIDE METHIONINE SULFOXIDE REDUCTASE"/>
    <property type="match status" value="1"/>
</dbReference>
<keyword evidence="2 6" id="KW-0560">Oxidoreductase</keyword>
<organism evidence="6">
    <name type="scientific">Halomonas sp. RT37</name>
    <dbReference type="NCBI Taxonomy" id="2950872"/>
    <lineage>
        <taxon>Bacteria</taxon>
        <taxon>Pseudomonadati</taxon>
        <taxon>Pseudomonadota</taxon>
        <taxon>Gammaproteobacteria</taxon>
        <taxon>Oceanospirillales</taxon>
        <taxon>Halomonadaceae</taxon>
        <taxon>Halomonas</taxon>
    </lineage>
</organism>
<comment type="catalytic activity">
    <reaction evidence="4">
        <text>[thioredoxin]-disulfide + L-methionine + H2O = L-methionine (S)-S-oxide + [thioredoxin]-dithiol</text>
        <dbReference type="Rhea" id="RHEA:19993"/>
        <dbReference type="Rhea" id="RHEA-COMP:10698"/>
        <dbReference type="Rhea" id="RHEA-COMP:10700"/>
        <dbReference type="ChEBI" id="CHEBI:15377"/>
        <dbReference type="ChEBI" id="CHEBI:29950"/>
        <dbReference type="ChEBI" id="CHEBI:50058"/>
        <dbReference type="ChEBI" id="CHEBI:57844"/>
        <dbReference type="ChEBI" id="CHEBI:58772"/>
        <dbReference type="EC" id="1.8.4.11"/>
    </reaction>
</comment>
<name>A0AAU7KFD8_9GAMM</name>
<evidence type="ECO:0000259" key="5">
    <source>
        <dbReference type="Pfam" id="PF01625"/>
    </source>
</evidence>
<dbReference type="EMBL" id="CP098827">
    <property type="protein sequence ID" value="XBO70089.1"/>
    <property type="molecule type" value="Genomic_DNA"/>
</dbReference>
<dbReference type="EC" id="1.8.4.11" evidence="1"/>
<comment type="catalytic activity">
    <reaction evidence="3">
        <text>L-methionyl-[protein] + [thioredoxin]-disulfide + H2O = L-methionyl-(S)-S-oxide-[protein] + [thioredoxin]-dithiol</text>
        <dbReference type="Rhea" id="RHEA:14217"/>
        <dbReference type="Rhea" id="RHEA-COMP:10698"/>
        <dbReference type="Rhea" id="RHEA-COMP:10700"/>
        <dbReference type="Rhea" id="RHEA-COMP:12313"/>
        <dbReference type="Rhea" id="RHEA-COMP:12315"/>
        <dbReference type="ChEBI" id="CHEBI:15377"/>
        <dbReference type="ChEBI" id="CHEBI:16044"/>
        <dbReference type="ChEBI" id="CHEBI:29950"/>
        <dbReference type="ChEBI" id="CHEBI:44120"/>
        <dbReference type="ChEBI" id="CHEBI:50058"/>
        <dbReference type="EC" id="1.8.4.11"/>
    </reaction>
</comment>
<accession>A0AAU7KFD8</accession>
<dbReference type="RefSeq" id="WP_348826966.1">
    <property type="nucleotide sequence ID" value="NZ_CP098827.1"/>
</dbReference>